<comment type="caution">
    <text evidence="3">The sequence shown here is derived from an EMBL/GenBank/DDBJ whole genome shotgun (WGS) entry which is preliminary data.</text>
</comment>
<accession>A0A495AW14</accession>
<evidence type="ECO:0000259" key="2">
    <source>
        <dbReference type="Pfam" id="PF01370"/>
    </source>
</evidence>
<dbReference type="PRINTS" id="PR01713">
    <property type="entry name" value="NUCEPIMERASE"/>
</dbReference>
<dbReference type="PANTHER" id="PTHR43574">
    <property type="entry name" value="EPIMERASE-RELATED"/>
    <property type="match status" value="1"/>
</dbReference>
<dbReference type="InterPro" id="IPR036291">
    <property type="entry name" value="NAD(P)-bd_dom_sf"/>
</dbReference>
<dbReference type="AlphaFoldDB" id="A0A495AW14"/>
<feature type="domain" description="NAD-dependent epimerase/dehydratase" evidence="2">
    <location>
        <begin position="3"/>
        <end position="249"/>
    </location>
</feature>
<protein>
    <submittedName>
        <fullName evidence="3">UDP-glucuronate 4-epimerase</fullName>
    </submittedName>
</protein>
<dbReference type="Proteomes" id="UP000279384">
    <property type="component" value="Unassembled WGS sequence"/>
</dbReference>
<sequence>MKVLVTGAAGFIGRAVCEKLLDRGDVQVIAVDNLNDYYAVALKHARLATLQGRAGFVFHKLDIADWAAIDALFAAERPDYVIHLAAQAGVRYSIDNPHVYAQSNLVGHTNMLEACRRYPVQHLVFASSSSVYGKNAKVPFSEDDRVDEPVSFYAATKKANEVMAHSYAHLYQLPITGLRFFTVYGPWGRPDMAPWLFTEAILNGDPIKVFNHGQMQRDFTYIDDIVEGVLRVMAHPASGDVPFAVFNIGNHNPVPLMDFIQATEAACGREAVKQYLPMQDGDVPVTYADTARLRAAVGFSPDTPLRDGMQAFVDWYRDYHQR</sequence>
<gene>
    <name evidence="3" type="ORF">C8E02_3397</name>
</gene>
<evidence type="ECO:0000256" key="1">
    <source>
        <dbReference type="ARBA" id="ARBA00023027"/>
    </source>
</evidence>
<dbReference type="SUPFAM" id="SSF51735">
    <property type="entry name" value="NAD(P)-binding Rossmann-fold domains"/>
    <property type="match status" value="1"/>
</dbReference>
<dbReference type="Pfam" id="PF01370">
    <property type="entry name" value="Epimerase"/>
    <property type="match status" value="1"/>
</dbReference>
<name>A0A495AW14_VOGIN</name>
<evidence type="ECO:0000313" key="3">
    <source>
        <dbReference type="EMBL" id="RKQ52927.1"/>
    </source>
</evidence>
<dbReference type="InterPro" id="IPR001509">
    <property type="entry name" value="Epimerase_deHydtase"/>
</dbReference>
<keyword evidence="1" id="KW-0520">NAD</keyword>
<reference evidence="3 4" key="1">
    <citation type="submission" date="2018-10" db="EMBL/GenBank/DDBJ databases">
        <title>Genomic Encyclopedia of Type Strains, Phase IV (KMG-IV): sequencing the most valuable type-strain genomes for metagenomic binning, comparative biology and taxonomic classification.</title>
        <authorList>
            <person name="Goeker M."/>
        </authorList>
    </citation>
    <scope>NUCLEOTIDE SEQUENCE [LARGE SCALE GENOMIC DNA]</scope>
    <source>
        <strain evidence="3 4">DSM 3303</strain>
    </source>
</reference>
<organism evidence="3 4">
    <name type="scientific">Vogesella indigofera</name>
    <name type="common">Pseudomonas indigofera</name>
    <dbReference type="NCBI Taxonomy" id="45465"/>
    <lineage>
        <taxon>Bacteria</taxon>
        <taxon>Pseudomonadati</taxon>
        <taxon>Pseudomonadota</taxon>
        <taxon>Betaproteobacteria</taxon>
        <taxon>Neisseriales</taxon>
        <taxon>Chromobacteriaceae</taxon>
        <taxon>Vogesella</taxon>
    </lineage>
</organism>
<dbReference type="EMBL" id="RBID01000020">
    <property type="protein sequence ID" value="RKQ52927.1"/>
    <property type="molecule type" value="Genomic_DNA"/>
</dbReference>
<dbReference type="CDD" id="cd05253">
    <property type="entry name" value="UDP_GE_SDE_e"/>
    <property type="match status" value="1"/>
</dbReference>
<dbReference type="RefSeq" id="WP_120812721.1">
    <property type="nucleotide sequence ID" value="NZ_RBID01000020.1"/>
</dbReference>
<evidence type="ECO:0000313" key="4">
    <source>
        <dbReference type="Proteomes" id="UP000279384"/>
    </source>
</evidence>
<dbReference type="Gene3D" id="3.40.50.720">
    <property type="entry name" value="NAD(P)-binding Rossmann-like Domain"/>
    <property type="match status" value="1"/>
</dbReference>
<proteinExistence type="predicted"/>